<organism evidence="2 3">
    <name type="scientific">Sinomonas halotolerans</name>
    <dbReference type="NCBI Taxonomy" id="1644133"/>
    <lineage>
        <taxon>Bacteria</taxon>
        <taxon>Bacillati</taxon>
        <taxon>Actinomycetota</taxon>
        <taxon>Actinomycetes</taxon>
        <taxon>Micrococcales</taxon>
        <taxon>Micrococcaceae</taxon>
        <taxon>Sinomonas</taxon>
    </lineage>
</organism>
<dbReference type="Proteomes" id="UP001422074">
    <property type="component" value="Unassembled WGS sequence"/>
</dbReference>
<proteinExistence type="inferred from homology"/>
<dbReference type="Pfam" id="PF01809">
    <property type="entry name" value="YidD"/>
    <property type="match status" value="1"/>
</dbReference>
<dbReference type="NCBIfam" id="TIGR00278">
    <property type="entry name" value="membrane protein insertion efficiency factor YidD"/>
    <property type="match status" value="1"/>
</dbReference>
<keyword evidence="3" id="KW-1185">Reference proteome</keyword>
<comment type="similarity">
    <text evidence="1">Belongs to the UPF0161 family.</text>
</comment>
<dbReference type="PANTHER" id="PTHR33383:SF1">
    <property type="entry name" value="MEMBRANE PROTEIN INSERTION EFFICIENCY FACTOR-RELATED"/>
    <property type="match status" value="1"/>
</dbReference>
<dbReference type="InterPro" id="IPR002696">
    <property type="entry name" value="Membr_insert_effic_factor_YidD"/>
</dbReference>
<evidence type="ECO:0000256" key="1">
    <source>
        <dbReference type="HAMAP-Rule" id="MF_00386"/>
    </source>
</evidence>
<dbReference type="PANTHER" id="PTHR33383">
    <property type="entry name" value="MEMBRANE PROTEIN INSERTION EFFICIENCY FACTOR-RELATED"/>
    <property type="match status" value="1"/>
</dbReference>
<reference evidence="2 3" key="1">
    <citation type="submission" date="2024-05" db="EMBL/GenBank/DDBJ databases">
        <title>Sinomonas sp. nov., isolated from a waste landfill.</title>
        <authorList>
            <person name="Zhao Y."/>
        </authorList>
    </citation>
    <scope>NUCLEOTIDE SEQUENCE [LARGE SCALE GENOMIC DNA]</scope>
    <source>
        <strain evidence="2 3">CCTCC AB2014300</strain>
    </source>
</reference>
<keyword evidence="1" id="KW-0472">Membrane</keyword>
<comment type="caution">
    <text evidence="2">The sequence shown here is derived from an EMBL/GenBank/DDBJ whole genome shotgun (WGS) entry which is preliminary data.</text>
</comment>
<dbReference type="SMART" id="SM01234">
    <property type="entry name" value="Haemolytic"/>
    <property type="match status" value="1"/>
</dbReference>
<comment type="subcellular location">
    <subcellularLocation>
        <location evidence="1">Cell membrane</location>
        <topology evidence="1">Peripheral membrane protein</topology>
        <orientation evidence="1">Cytoplasmic side</orientation>
    </subcellularLocation>
</comment>
<protein>
    <recommendedName>
        <fullName evidence="1">Putative membrane protein insertion efficiency factor</fullName>
    </recommendedName>
</protein>
<evidence type="ECO:0000313" key="3">
    <source>
        <dbReference type="Proteomes" id="UP001422074"/>
    </source>
</evidence>
<dbReference type="RefSeq" id="WP_345885950.1">
    <property type="nucleotide sequence ID" value="NZ_JBDFRB010000014.1"/>
</dbReference>
<sequence>MATVAEPARPPRRGLAQEWGLAVVRAVWTFPQRVLILLLKAYRAVVSPLYGQVCRFFPSCSAYALEAVTVHGAVRGSYLAVRRLARCHPWNPGGLDPVPDGHRHWPEDRIPRIVVLNHPDRYWTDQPEDGEDPATTTRGM</sequence>
<dbReference type="EMBL" id="JBDFRB010000014">
    <property type="protein sequence ID" value="MEN2745524.1"/>
    <property type="molecule type" value="Genomic_DNA"/>
</dbReference>
<comment type="function">
    <text evidence="1">Could be involved in insertion of integral membrane proteins into the membrane.</text>
</comment>
<evidence type="ECO:0000313" key="2">
    <source>
        <dbReference type="EMBL" id="MEN2745524.1"/>
    </source>
</evidence>
<name>A0ABU9X236_9MICC</name>
<accession>A0ABU9X236</accession>
<dbReference type="HAMAP" id="MF_00386">
    <property type="entry name" value="UPF0161_YidD"/>
    <property type="match status" value="1"/>
</dbReference>
<keyword evidence="1" id="KW-1003">Cell membrane</keyword>
<gene>
    <name evidence="2" type="primary">yidD</name>
    <name evidence="2" type="ORF">ABCQ75_13405</name>
</gene>